<sequence length="84" mass="9380">QAEVAMEGIGDGPVPEIAVVNYRKVNELDASHLDAMWYLGLAASQQGRIVEARKFWRRLLERLPSNSEDARDIKTRIDALDEGG</sequence>
<dbReference type="Gene3D" id="1.25.40.10">
    <property type="entry name" value="Tetratricopeptide repeat domain"/>
    <property type="match status" value="1"/>
</dbReference>
<name>A0A383CCD8_9ZZZZ</name>
<protein>
    <submittedName>
        <fullName evidence="1">Uncharacterized protein</fullName>
    </submittedName>
</protein>
<accession>A0A383CCD8</accession>
<dbReference type="EMBL" id="UINC01207634">
    <property type="protein sequence ID" value="SVE29804.1"/>
    <property type="molecule type" value="Genomic_DNA"/>
</dbReference>
<dbReference type="InterPro" id="IPR011990">
    <property type="entry name" value="TPR-like_helical_dom_sf"/>
</dbReference>
<gene>
    <name evidence="1" type="ORF">METZ01_LOCUS482658</name>
</gene>
<dbReference type="SUPFAM" id="SSF48452">
    <property type="entry name" value="TPR-like"/>
    <property type="match status" value="1"/>
</dbReference>
<proteinExistence type="predicted"/>
<evidence type="ECO:0000313" key="1">
    <source>
        <dbReference type="EMBL" id="SVE29804.1"/>
    </source>
</evidence>
<dbReference type="AlphaFoldDB" id="A0A383CCD8"/>
<feature type="non-terminal residue" evidence="1">
    <location>
        <position position="1"/>
    </location>
</feature>
<reference evidence="1" key="1">
    <citation type="submission" date="2018-05" db="EMBL/GenBank/DDBJ databases">
        <authorList>
            <person name="Lanie J.A."/>
            <person name="Ng W.-L."/>
            <person name="Kazmierczak K.M."/>
            <person name="Andrzejewski T.M."/>
            <person name="Davidsen T.M."/>
            <person name="Wayne K.J."/>
            <person name="Tettelin H."/>
            <person name="Glass J.I."/>
            <person name="Rusch D."/>
            <person name="Podicherti R."/>
            <person name="Tsui H.-C.T."/>
            <person name="Winkler M.E."/>
        </authorList>
    </citation>
    <scope>NUCLEOTIDE SEQUENCE</scope>
</reference>
<organism evidence="1">
    <name type="scientific">marine metagenome</name>
    <dbReference type="NCBI Taxonomy" id="408172"/>
    <lineage>
        <taxon>unclassified sequences</taxon>
        <taxon>metagenomes</taxon>
        <taxon>ecological metagenomes</taxon>
    </lineage>
</organism>